<dbReference type="InterPro" id="IPR013885">
    <property type="entry name" value="DUF1764_euk"/>
</dbReference>
<dbReference type="GeneID" id="28941426"/>
<keyword evidence="2" id="KW-1185">Reference proteome</keyword>
<dbReference type="RefSeq" id="XP_018228712.1">
    <property type="nucleotide sequence ID" value="XM_018375171.1"/>
</dbReference>
<dbReference type="PANTHER" id="PTHR34066">
    <property type="entry name" value="GROWTH FACTOR 2"/>
    <property type="match status" value="1"/>
</dbReference>
<dbReference type="PANTHER" id="PTHR34066:SF1">
    <property type="entry name" value="DUF1764 FAMILY PROTEIN"/>
    <property type="match status" value="1"/>
</dbReference>
<gene>
    <name evidence="1" type="ORF">T551_02908</name>
</gene>
<dbReference type="OrthoDB" id="20835at2759"/>
<accession>A0A0W4ZHU3</accession>
<reference evidence="2" key="1">
    <citation type="journal article" date="2016" name="Nat. Commun.">
        <title>Genome analysis of three Pneumocystis species reveals adaptation mechanisms to life exclusively in mammalian hosts.</title>
        <authorList>
            <person name="Ma L."/>
            <person name="Chen Z."/>
            <person name="Huang D.W."/>
            <person name="Kutty G."/>
            <person name="Ishihara M."/>
            <person name="Wang H."/>
            <person name="Abouelleil A."/>
            <person name="Bishop L."/>
            <person name="Davey E."/>
            <person name="Deng R."/>
            <person name="Deng X."/>
            <person name="Fan L."/>
            <person name="Fantoni G."/>
            <person name="Fitzgerald M."/>
            <person name="Gogineni E."/>
            <person name="Goldberg J.M."/>
            <person name="Handley G."/>
            <person name="Hu X."/>
            <person name="Huber C."/>
            <person name="Jiao X."/>
            <person name="Jones K."/>
            <person name="Levin J.Z."/>
            <person name="Liu Y."/>
            <person name="Macdonald P."/>
            <person name="Melnikov A."/>
            <person name="Raley C."/>
            <person name="Sassi M."/>
            <person name="Sherman B.T."/>
            <person name="Song X."/>
            <person name="Sykes S."/>
            <person name="Tran B."/>
            <person name="Walsh L."/>
            <person name="Xia Y."/>
            <person name="Yang J."/>
            <person name="Young S."/>
            <person name="Zeng Q."/>
            <person name="Zheng X."/>
            <person name="Stephens R."/>
            <person name="Nusbaum C."/>
            <person name="Birren B.W."/>
            <person name="Azadi P."/>
            <person name="Lempicki R.A."/>
            <person name="Cuomo C.A."/>
            <person name="Kovacs J.A."/>
        </authorList>
    </citation>
    <scope>NUCLEOTIDE SEQUENCE [LARGE SCALE GENOMIC DNA]</scope>
    <source>
        <strain evidence="2">RU7</strain>
    </source>
</reference>
<organism evidence="1 2">
    <name type="scientific">Pneumocystis jirovecii (strain RU7)</name>
    <name type="common">Human pneumocystis pneumonia agent</name>
    <dbReference type="NCBI Taxonomy" id="1408657"/>
    <lineage>
        <taxon>Eukaryota</taxon>
        <taxon>Fungi</taxon>
        <taxon>Dikarya</taxon>
        <taxon>Ascomycota</taxon>
        <taxon>Taphrinomycotina</taxon>
        <taxon>Pneumocystomycetes</taxon>
        <taxon>Pneumocystaceae</taxon>
        <taxon>Pneumocystis</taxon>
    </lineage>
</organism>
<sequence length="127" mass="14802">MEKHKKKKENKKHLIKSNLSISNIDSDLNELKNQITDILKPLKSKTNTKIQVNQKFIKFDECQISELKPLKFKQKTNNETNFTNLKKPIKRKRTEEGFTVYNEEELNIGKGGNTSKCPFDCNCCKIL</sequence>
<protein>
    <recommendedName>
        <fullName evidence="3">DUF1764 domain-containing protein</fullName>
    </recommendedName>
</protein>
<dbReference type="EMBL" id="LFWA01000013">
    <property type="protein sequence ID" value="KTW27941.1"/>
    <property type="molecule type" value="Genomic_DNA"/>
</dbReference>
<dbReference type="Proteomes" id="UP000053447">
    <property type="component" value="Unassembled WGS sequence"/>
</dbReference>
<dbReference type="VEuPathDB" id="FungiDB:T551_02908"/>
<dbReference type="AlphaFoldDB" id="A0A0W4ZHU3"/>
<name>A0A0W4ZHU3_PNEJ7</name>
<dbReference type="Pfam" id="PF08576">
    <property type="entry name" value="DUF1764"/>
    <property type="match status" value="1"/>
</dbReference>
<evidence type="ECO:0008006" key="3">
    <source>
        <dbReference type="Google" id="ProtNLM"/>
    </source>
</evidence>
<comment type="caution">
    <text evidence="1">The sequence shown here is derived from an EMBL/GenBank/DDBJ whole genome shotgun (WGS) entry which is preliminary data.</text>
</comment>
<evidence type="ECO:0000313" key="1">
    <source>
        <dbReference type="EMBL" id="KTW27941.1"/>
    </source>
</evidence>
<proteinExistence type="predicted"/>
<dbReference type="eggNOG" id="ENOG502SCT1">
    <property type="taxonomic scope" value="Eukaryota"/>
</dbReference>
<evidence type="ECO:0000313" key="2">
    <source>
        <dbReference type="Proteomes" id="UP000053447"/>
    </source>
</evidence>